<gene>
    <name evidence="2" type="ORF">Q5H92_02510</name>
</gene>
<evidence type="ECO:0000313" key="3">
    <source>
        <dbReference type="Proteomes" id="UP001167796"/>
    </source>
</evidence>
<feature type="domain" description="DUF4007" evidence="1">
    <location>
        <begin position="8"/>
        <end position="294"/>
    </location>
</feature>
<dbReference type="EMBL" id="JAUQSX010000001">
    <property type="protein sequence ID" value="MDO7845212.1"/>
    <property type="molecule type" value="Genomic_DNA"/>
</dbReference>
<evidence type="ECO:0000259" key="1">
    <source>
        <dbReference type="Pfam" id="PF13182"/>
    </source>
</evidence>
<proteinExistence type="predicted"/>
<dbReference type="InterPro" id="IPR025248">
    <property type="entry name" value="DUF4007"/>
</dbReference>
<organism evidence="2 3">
    <name type="scientific">Hymenobacter mellowenesis</name>
    <dbReference type="NCBI Taxonomy" id="3063995"/>
    <lineage>
        <taxon>Bacteria</taxon>
        <taxon>Pseudomonadati</taxon>
        <taxon>Bacteroidota</taxon>
        <taxon>Cytophagia</taxon>
        <taxon>Cytophagales</taxon>
        <taxon>Hymenobacteraceae</taxon>
        <taxon>Hymenobacter</taxon>
    </lineage>
</organism>
<protein>
    <submittedName>
        <fullName evidence="2">DUF4007 family protein</fullName>
    </submittedName>
</protein>
<name>A0ABT9A906_9BACT</name>
<keyword evidence="3" id="KW-1185">Reference proteome</keyword>
<evidence type="ECO:0000313" key="2">
    <source>
        <dbReference type="EMBL" id="MDO7845212.1"/>
    </source>
</evidence>
<sequence>MLTSRLTFQGHDTFLCRTSWLKKGYDFAQANGGFNDADAVVRLGVGKNMVTAIRYWLRAFGLANENDELLPVAHELLAAIGGRDPYVEDEATVWYLHYLLVRTGRASLYHFVFNELRKEGFSFNRAQLRQFIVRKCAERGYAINENTLDSDLTVLLRSYAPSGKSDRAGKLDIEEESTGLLQDLGLLTISHDDEGTARYHIENLERPELPWPVVLRVILEHPDWSDNISFNDLEVAPDSPGLVFALNSAGLFTKIEEMMARYPNAIIYSSTAGNRVLTLKRELLDVASIMQEHYGPQIAAAY</sequence>
<dbReference type="Proteomes" id="UP001167796">
    <property type="component" value="Unassembled WGS sequence"/>
</dbReference>
<dbReference type="RefSeq" id="WP_305009895.1">
    <property type="nucleotide sequence ID" value="NZ_JAUQSX010000001.1"/>
</dbReference>
<dbReference type="Pfam" id="PF13182">
    <property type="entry name" value="DUF4007"/>
    <property type="match status" value="1"/>
</dbReference>
<comment type="caution">
    <text evidence="2">The sequence shown here is derived from an EMBL/GenBank/DDBJ whole genome shotgun (WGS) entry which is preliminary data.</text>
</comment>
<accession>A0ABT9A906</accession>
<reference evidence="2" key="1">
    <citation type="submission" date="2023-07" db="EMBL/GenBank/DDBJ databases">
        <authorList>
            <person name="Kim M.K."/>
        </authorList>
    </citation>
    <scope>NUCLEOTIDE SEQUENCE</scope>
    <source>
        <strain evidence="2">M29</strain>
    </source>
</reference>